<sequence length="108" mass="11877">MIIENCWTMNYACLPLCSFAHACEGHSPQAGTPELAYATYCSPVRDWVPKWIAVGSVYYHGAIRRGASWTTLSRFTRERCGGARKGRSSVDSALPPRLEIAVPRCGLA</sequence>
<gene>
    <name evidence="1" type="ORF">CB5_LOCUS1009</name>
</gene>
<accession>A0A6V7NH49</accession>
<name>A0A6V7NH49_ANACO</name>
<protein>
    <submittedName>
        <fullName evidence="1">Uncharacterized protein</fullName>
    </submittedName>
</protein>
<evidence type="ECO:0000313" key="1">
    <source>
        <dbReference type="EMBL" id="CAD1817798.1"/>
    </source>
</evidence>
<dbReference type="EMBL" id="LR862138">
    <property type="protein sequence ID" value="CAD1817798.1"/>
    <property type="molecule type" value="Genomic_DNA"/>
</dbReference>
<proteinExistence type="predicted"/>
<reference evidence="1" key="1">
    <citation type="submission" date="2020-07" db="EMBL/GenBank/DDBJ databases">
        <authorList>
            <person name="Lin J."/>
        </authorList>
    </citation>
    <scope>NUCLEOTIDE SEQUENCE</scope>
</reference>
<dbReference type="AlphaFoldDB" id="A0A6V7NH49"/>
<organism evidence="1">
    <name type="scientific">Ananas comosus var. bracteatus</name>
    <name type="common">red pineapple</name>
    <dbReference type="NCBI Taxonomy" id="296719"/>
    <lineage>
        <taxon>Eukaryota</taxon>
        <taxon>Viridiplantae</taxon>
        <taxon>Streptophyta</taxon>
        <taxon>Embryophyta</taxon>
        <taxon>Tracheophyta</taxon>
        <taxon>Spermatophyta</taxon>
        <taxon>Magnoliopsida</taxon>
        <taxon>Liliopsida</taxon>
        <taxon>Poales</taxon>
        <taxon>Bromeliaceae</taxon>
        <taxon>Bromelioideae</taxon>
        <taxon>Ananas</taxon>
    </lineage>
</organism>